<organism evidence="1 2">
    <name type="scientific">Euplotes crassus</name>
    <dbReference type="NCBI Taxonomy" id="5936"/>
    <lineage>
        <taxon>Eukaryota</taxon>
        <taxon>Sar</taxon>
        <taxon>Alveolata</taxon>
        <taxon>Ciliophora</taxon>
        <taxon>Intramacronucleata</taxon>
        <taxon>Spirotrichea</taxon>
        <taxon>Hypotrichia</taxon>
        <taxon>Euplotida</taxon>
        <taxon>Euplotidae</taxon>
        <taxon>Moneuplotes</taxon>
    </lineage>
</organism>
<comment type="caution">
    <text evidence="1">The sequence shown here is derived from an EMBL/GenBank/DDBJ whole genome shotgun (WGS) entry which is preliminary data.</text>
</comment>
<keyword evidence="2" id="KW-1185">Reference proteome</keyword>
<evidence type="ECO:0000313" key="1">
    <source>
        <dbReference type="EMBL" id="CAI2372460.1"/>
    </source>
</evidence>
<dbReference type="Proteomes" id="UP001295684">
    <property type="component" value="Unassembled WGS sequence"/>
</dbReference>
<name>A0AAD1XF02_EUPCR</name>
<protein>
    <submittedName>
        <fullName evidence="1">Uncharacterized protein</fullName>
    </submittedName>
</protein>
<sequence>MKSKNKLLMDRFHTISHRGLCNKQRMKSTFSDNSSNIKLKLTGEALEQTKTPLSPKFLKNTHLSKKLKMLIKNREIRKENYLSNQRFGSPIQTAIPQTSRYQSNYKPRNGYFMENSNETKKESSIMTQVKKERSLENLLFHRSGGTNINYKYVINASYL</sequence>
<proteinExistence type="predicted"/>
<gene>
    <name evidence="1" type="ORF">ECRASSUSDP1_LOCUS13790</name>
</gene>
<dbReference type="EMBL" id="CAMPGE010013746">
    <property type="protein sequence ID" value="CAI2372460.1"/>
    <property type="molecule type" value="Genomic_DNA"/>
</dbReference>
<accession>A0AAD1XF02</accession>
<dbReference type="AlphaFoldDB" id="A0AAD1XF02"/>
<evidence type="ECO:0000313" key="2">
    <source>
        <dbReference type="Proteomes" id="UP001295684"/>
    </source>
</evidence>
<reference evidence="1" key="1">
    <citation type="submission" date="2023-07" db="EMBL/GenBank/DDBJ databases">
        <authorList>
            <consortium name="AG Swart"/>
            <person name="Singh M."/>
            <person name="Singh A."/>
            <person name="Seah K."/>
            <person name="Emmerich C."/>
        </authorList>
    </citation>
    <scope>NUCLEOTIDE SEQUENCE</scope>
    <source>
        <strain evidence="1">DP1</strain>
    </source>
</reference>